<dbReference type="RefSeq" id="WP_060402415.1">
    <property type="nucleotide sequence ID" value="NZ_LT963408.1"/>
</dbReference>
<protein>
    <submittedName>
        <fullName evidence="2">Uncharacterized protein</fullName>
    </submittedName>
</protein>
<feature type="region of interest" description="Disordered" evidence="1">
    <location>
        <begin position="228"/>
        <end position="255"/>
    </location>
</feature>
<dbReference type="EMBL" id="LT963408">
    <property type="protein sequence ID" value="SOS35488.1"/>
    <property type="molecule type" value="Genomic_DNA"/>
</dbReference>
<evidence type="ECO:0000256" key="1">
    <source>
        <dbReference type="SAM" id="MobiDB-lite"/>
    </source>
</evidence>
<evidence type="ECO:0000313" key="3">
    <source>
        <dbReference type="Proteomes" id="UP000238093"/>
    </source>
</evidence>
<proteinExistence type="predicted"/>
<sequence length="290" mass="33125">MRVISSGLPVILQRPDERRASLSEQSAPPFMPGKPIDRNSTVSISGEALLRQRLFNITDSHRAAPMLGKNLCGRNLLDIAFLNRDDRRFLGNVYEWAQDQGADLTYVDALGLSLARYRENDDGRICARANQGNVRDGEGYTIYQRFTDRDAATAERILKSEALKTAPLDQKFIGYITDKDYSAFSHPDFEFLEQVINRFSVKGDDKQWPLSGDFSSYTYIKNNFIQTRSGEKRKPDNDDIQERSPTPPKTTKPKEITLESLRDDMRKSFMKAMGVENFSSLFDVLFKNKR</sequence>
<feature type="region of interest" description="Disordered" evidence="1">
    <location>
        <begin position="17"/>
        <end position="38"/>
    </location>
</feature>
<feature type="compositionally biased region" description="Basic and acidic residues" evidence="1">
    <location>
        <begin position="229"/>
        <end position="242"/>
    </location>
</feature>
<name>A0A2K4WI56_9PSED</name>
<evidence type="ECO:0000313" key="2">
    <source>
        <dbReference type="EMBL" id="SOS35488.1"/>
    </source>
</evidence>
<reference evidence="2 3" key="1">
    <citation type="submission" date="2017-11" db="EMBL/GenBank/DDBJ databases">
        <authorList>
            <person name="Han C.G."/>
        </authorList>
    </citation>
    <scope>NUCLEOTIDE SEQUENCE [LARGE SCALE GENOMIC DNA]</scope>
    <source>
        <strain evidence="2">CFBP6411</strain>
    </source>
</reference>
<dbReference type="AlphaFoldDB" id="A0A2K4WI56"/>
<organism evidence="2 3">
    <name type="scientific">Pseudomonas syringae group genomosp. 3</name>
    <dbReference type="NCBI Taxonomy" id="251701"/>
    <lineage>
        <taxon>Bacteria</taxon>
        <taxon>Pseudomonadati</taxon>
        <taxon>Pseudomonadota</taxon>
        <taxon>Gammaproteobacteria</taxon>
        <taxon>Pseudomonadales</taxon>
        <taxon>Pseudomonadaceae</taxon>
        <taxon>Pseudomonas</taxon>
    </lineage>
</organism>
<dbReference type="Proteomes" id="UP000238093">
    <property type="component" value="Chromosome I"/>
</dbReference>
<gene>
    <name evidence="2" type="ORF">CFBP6411_04131</name>
</gene>
<accession>A0A2K4WI56</accession>